<dbReference type="InterPro" id="IPR038084">
    <property type="entry name" value="PduO/GlcC-like_sf"/>
</dbReference>
<gene>
    <name evidence="1" type="ORF">MUN78_11035</name>
</gene>
<dbReference type="EMBL" id="CP095045">
    <property type="protein sequence ID" value="UOQ56223.1"/>
    <property type="molecule type" value="Genomic_DNA"/>
</dbReference>
<keyword evidence="2" id="KW-1185">Reference proteome</keyword>
<evidence type="ECO:0000313" key="1">
    <source>
        <dbReference type="EMBL" id="UOQ56223.1"/>
    </source>
</evidence>
<dbReference type="InterPro" id="IPR010371">
    <property type="entry name" value="YBR137W-like"/>
</dbReference>
<name>A0ABY4FJK2_9MICO</name>
<protein>
    <submittedName>
        <fullName evidence="1">Heme-binding protein</fullName>
    </submittedName>
</protein>
<evidence type="ECO:0000313" key="2">
    <source>
        <dbReference type="Proteomes" id="UP000831786"/>
    </source>
</evidence>
<dbReference type="PANTHER" id="PTHR28255">
    <property type="match status" value="1"/>
</dbReference>
<accession>A0ABY4FJK2</accession>
<dbReference type="Gene3D" id="3.30.450.150">
    <property type="entry name" value="Haem-degrading domain"/>
    <property type="match status" value="1"/>
</dbReference>
<dbReference type="PANTHER" id="PTHR28255:SF1">
    <property type="entry name" value="UPF0303 PROTEIN YBR137W"/>
    <property type="match status" value="1"/>
</dbReference>
<dbReference type="RefSeq" id="WP_244689867.1">
    <property type="nucleotide sequence ID" value="NZ_CP095044.1"/>
</dbReference>
<sequence>MTDAPMTVLADPAVIAEEFAEALPGTFTHADAIAVGEEIVRLARSRDLAVAVSVMLGDHEVFRLALPGTSTGNDAWIRRKRNVAELTGEPSFLVGQRLAARGLGPVTPEMPEADYAPHGGAVPILVDGALLGSVTVSGLPPQDDHALVLEALRGALPR</sequence>
<reference evidence="1 2" key="1">
    <citation type="submission" date="2022-04" db="EMBL/GenBank/DDBJ databases">
        <title>Leucobacter sp. isolated from rhizosphere of garlic.</title>
        <authorList>
            <person name="Won M."/>
            <person name="Lee C.-M."/>
            <person name="Woen H.-Y."/>
            <person name="Kwon S.-W."/>
        </authorList>
    </citation>
    <scope>NUCLEOTIDE SEQUENCE [LARGE SCALE GENOMIC DNA]</scope>
    <source>
        <strain evidence="1 2">H21R-40</strain>
    </source>
</reference>
<organism evidence="1 2">
    <name type="scientific">Leucobacter allii</name>
    <dbReference type="NCBI Taxonomy" id="2932247"/>
    <lineage>
        <taxon>Bacteria</taxon>
        <taxon>Bacillati</taxon>
        <taxon>Actinomycetota</taxon>
        <taxon>Actinomycetes</taxon>
        <taxon>Micrococcales</taxon>
        <taxon>Microbacteriaceae</taxon>
        <taxon>Leucobacter</taxon>
    </lineage>
</organism>
<dbReference type="InterPro" id="IPR005624">
    <property type="entry name" value="PduO/GlcC-like"/>
</dbReference>
<dbReference type="Pfam" id="PF03928">
    <property type="entry name" value="HbpS-like"/>
    <property type="match status" value="1"/>
</dbReference>
<dbReference type="Proteomes" id="UP000831786">
    <property type="component" value="Chromosome"/>
</dbReference>
<dbReference type="SUPFAM" id="SSF143744">
    <property type="entry name" value="GlcG-like"/>
    <property type="match status" value="1"/>
</dbReference>
<proteinExistence type="predicted"/>